<dbReference type="RefSeq" id="WP_141347123.1">
    <property type="nucleotide sequence ID" value="NZ_BJLF01000023.1"/>
</dbReference>
<dbReference type="Proteomes" id="UP000318717">
    <property type="component" value="Unassembled WGS sequence"/>
</dbReference>
<dbReference type="AlphaFoldDB" id="A0A4Y3I0E0"/>
<name>A0A4Y3I0E0_9VIBR</name>
<keyword evidence="1" id="KW-0732">Signal</keyword>
<gene>
    <name evidence="3" type="ORF">VIN01S_35090</name>
</gene>
<evidence type="ECO:0000313" key="4">
    <source>
        <dbReference type="Proteomes" id="UP000318717"/>
    </source>
</evidence>
<feature type="signal peptide" evidence="1">
    <location>
        <begin position="1"/>
        <end position="20"/>
    </location>
</feature>
<comment type="caution">
    <text evidence="3">The sequence shown here is derived from an EMBL/GenBank/DDBJ whole genome shotgun (WGS) entry which is preliminary data.</text>
</comment>
<dbReference type="EMBL" id="BJLF01000023">
    <property type="protein sequence ID" value="GEA52705.1"/>
    <property type="molecule type" value="Genomic_DNA"/>
</dbReference>
<proteinExistence type="predicted"/>
<evidence type="ECO:0000259" key="2">
    <source>
        <dbReference type="Pfam" id="PF16036"/>
    </source>
</evidence>
<accession>A0A4Y3I0E0</accession>
<feature type="chain" id="PRO_5021333175" description="Chalcone isomerase domain-containing protein" evidence="1">
    <location>
        <begin position="21"/>
        <end position="171"/>
    </location>
</feature>
<protein>
    <recommendedName>
        <fullName evidence="2">Chalcone isomerase domain-containing protein</fullName>
    </recommendedName>
</protein>
<feature type="domain" description="Chalcone isomerase" evidence="2">
    <location>
        <begin position="46"/>
        <end position="168"/>
    </location>
</feature>
<sequence>MNTKSLLLLCIVSLSLPVFAENNMRFASDNSESAWSYSDYQDIAFGTRTTWFVDYYTMTYKKDEEGNTALILTFLPEQLTQKKVGTAFVEALEKSNPGINTSDVIIDGLIDQLSISLSRDDTVVIIERGNQIQIQHNQRVIYQFSDAGGQKQALLNIWLGEKPVDDFLTEV</sequence>
<organism evidence="3 4">
    <name type="scientific">Vibrio inusitatus NBRC 102082</name>
    <dbReference type="NCBI Taxonomy" id="1219070"/>
    <lineage>
        <taxon>Bacteria</taxon>
        <taxon>Pseudomonadati</taxon>
        <taxon>Pseudomonadota</taxon>
        <taxon>Gammaproteobacteria</taxon>
        <taxon>Vibrionales</taxon>
        <taxon>Vibrionaceae</taxon>
        <taxon>Vibrio</taxon>
    </lineage>
</organism>
<dbReference type="OrthoDB" id="270742at2"/>
<evidence type="ECO:0000256" key="1">
    <source>
        <dbReference type="SAM" id="SignalP"/>
    </source>
</evidence>
<dbReference type="InterPro" id="IPR016087">
    <property type="entry name" value="Chalcone_isomerase"/>
</dbReference>
<reference evidence="3 4" key="1">
    <citation type="submission" date="2019-06" db="EMBL/GenBank/DDBJ databases">
        <title>Whole genome shotgun sequence of Vibrio inusitatus NBRC 102082.</title>
        <authorList>
            <person name="Hosoyama A."/>
            <person name="Uohara A."/>
            <person name="Ohji S."/>
            <person name="Ichikawa N."/>
        </authorList>
    </citation>
    <scope>NUCLEOTIDE SEQUENCE [LARGE SCALE GENOMIC DNA]</scope>
    <source>
        <strain evidence="3 4">NBRC 102082</strain>
    </source>
</reference>
<dbReference type="Pfam" id="PF16036">
    <property type="entry name" value="Chalcone_3"/>
    <property type="match status" value="1"/>
</dbReference>
<keyword evidence="4" id="KW-1185">Reference proteome</keyword>
<evidence type="ECO:0000313" key="3">
    <source>
        <dbReference type="EMBL" id="GEA52705.1"/>
    </source>
</evidence>